<dbReference type="InterPro" id="IPR029068">
    <property type="entry name" value="Glyas_Bleomycin-R_OHBP_Dase"/>
</dbReference>
<accession>A0ABU2U4I1</accession>
<comment type="caution">
    <text evidence="2">The sequence shown here is derived from an EMBL/GenBank/DDBJ whole genome shotgun (WGS) entry which is preliminary data.</text>
</comment>
<keyword evidence="1" id="KW-0732">Signal</keyword>
<protein>
    <submittedName>
        <fullName evidence="2">Glyoxalase</fullName>
    </submittedName>
</protein>
<evidence type="ECO:0000313" key="2">
    <source>
        <dbReference type="EMBL" id="MDT0468137.1"/>
    </source>
</evidence>
<evidence type="ECO:0000313" key="3">
    <source>
        <dbReference type="Proteomes" id="UP001183809"/>
    </source>
</evidence>
<feature type="chain" id="PRO_5046785711" evidence="1">
    <location>
        <begin position="29"/>
        <end position="305"/>
    </location>
</feature>
<dbReference type="SUPFAM" id="SSF54593">
    <property type="entry name" value="Glyoxalase/Bleomycin resistance protein/Dihydroxybiphenyl dioxygenase"/>
    <property type="match status" value="1"/>
</dbReference>
<dbReference type="RefSeq" id="WP_311699583.1">
    <property type="nucleotide sequence ID" value="NZ_JAVREY010000067.1"/>
</dbReference>
<reference evidence="3" key="1">
    <citation type="submission" date="2023-07" db="EMBL/GenBank/DDBJ databases">
        <title>30 novel species of actinomycetes from the DSMZ collection.</title>
        <authorList>
            <person name="Nouioui I."/>
        </authorList>
    </citation>
    <scope>NUCLEOTIDE SEQUENCE [LARGE SCALE GENOMIC DNA]</scope>
    <source>
        <strain evidence="3">DSM 41699</strain>
    </source>
</reference>
<sequence>MRDRALAHVLPVALSAALLVVPAASTSAEPLPRAGLSAPSEIAAGPQYDTTHVYVEPGRMAAFTASWKATFGGTNTAVTVTGVTPTPSLTKSQLIFSPVGTLSVFDFQTPVPYPFGAERTGWLLKDFDAGIRHARASGAHLLVSPFSDPIGRDAVIQFPGGINTQVYWHTTAPSYPPLATVPENRVYVSADAVDAFLHSYVRFTGGSVVSDNRRADAGAIGLPGKTYRRISLSSPFGKTLVMVTDGHLPYPFGREVTGYEVTHLADTLAKAKSSGAKVLWGPRSAAGHGSAVVQFPGGYIAEIHD</sequence>
<keyword evidence="3" id="KW-1185">Reference proteome</keyword>
<dbReference type="Proteomes" id="UP001183809">
    <property type="component" value="Unassembled WGS sequence"/>
</dbReference>
<name>A0ABU2U4I1_9ACTN</name>
<feature type="signal peptide" evidence="1">
    <location>
        <begin position="1"/>
        <end position="28"/>
    </location>
</feature>
<evidence type="ECO:0000256" key="1">
    <source>
        <dbReference type="SAM" id="SignalP"/>
    </source>
</evidence>
<organism evidence="2 3">
    <name type="scientific">Streptomyces gibsoniae</name>
    <dbReference type="NCBI Taxonomy" id="3075529"/>
    <lineage>
        <taxon>Bacteria</taxon>
        <taxon>Bacillati</taxon>
        <taxon>Actinomycetota</taxon>
        <taxon>Actinomycetes</taxon>
        <taxon>Kitasatosporales</taxon>
        <taxon>Streptomycetaceae</taxon>
        <taxon>Streptomyces</taxon>
    </lineage>
</organism>
<dbReference type="EMBL" id="JAVREY010000067">
    <property type="protein sequence ID" value="MDT0468137.1"/>
    <property type="molecule type" value="Genomic_DNA"/>
</dbReference>
<gene>
    <name evidence="2" type="ORF">RM764_34990</name>
</gene>
<proteinExistence type="predicted"/>